<gene>
    <name evidence="2" type="ORF">HH304_07275</name>
</gene>
<organism evidence="2 3">
    <name type="scientific">Marinigracilibium pacificum</name>
    <dbReference type="NCBI Taxonomy" id="2729599"/>
    <lineage>
        <taxon>Bacteria</taxon>
        <taxon>Pseudomonadati</taxon>
        <taxon>Bacteroidota</taxon>
        <taxon>Cytophagia</taxon>
        <taxon>Cytophagales</taxon>
        <taxon>Flammeovirgaceae</taxon>
        <taxon>Marinigracilibium</taxon>
    </lineage>
</organism>
<name>A0A848IV37_9BACT</name>
<protein>
    <submittedName>
        <fullName evidence="2">PorT family protein</fullName>
    </submittedName>
</protein>
<dbReference type="EMBL" id="JABBNU010000004">
    <property type="protein sequence ID" value="NMM48197.1"/>
    <property type="molecule type" value="Genomic_DNA"/>
</dbReference>
<keyword evidence="3" id="KW-1185">Reference proteome</keyword>
<feature type="domain" description="Outer membrane protein beta-barrel" evidence="1">
    <location>
        <begin position="23"/>
        <end position="167"/>
    </location>
</feature>
<reference evidence="2 3" key="1">
    <citation type="submission" date="2020-04" db="EMBL/GenBank/DDBJ databases">
        <title>Flammeovirgaceae bacterium KN852 isolated from deep sea.</title>
        <authorList>
            <person name="Zhang D.-C."/>
        </authorList>
    </citation>
    <scope>NUCLEOTIDE SEQUENCE [LARGE SCALE GENOMIC DNA]</scope>
    <source>
        <strain evidence="2 3">KN852</strain>
    </source>
</reference>
<dbReference type="InterPro" id="IPR011250">
    <property type="entry name" value="OMP/PagP_B-barrel"/>
</dbReference>
<dbReference type="AlphaFoldDB" id="A0A848IV37"/>
<evidence type="ECO:0000313" key="3">
    <source>
        <dbReference type="Proteomes" id="UP000559010"/>
    </source>
</evidence>
<accession>A0A848IV37</accession>
<evidence type="ECO:0000259" key="1">
    <source>
        <dbReference type="Pfam" id="PF13568"/>
    </source>
</evidence>
<evidence type="ECO:0000313" key="2">
    <source>
        <dbReference type="EMBL" id="NMM48197.1"/>
    </source>
</evidence>
<dbReference type="RefSeq" id="WP_169679634.1">
    <property type="nucleotide sequence ID" value="NZ_JABBNU010000004.1"/>
</dbReference>
<proteinExistence type="predicted"/>
<dbReference type="SUPFAM" id="SSF56925">
    <property type="entry name" value="OMPA-like"/>
    <property type="match status" value="1"/>
</dbReference>
<comment type="caution">
    <text evidence="2">The sequence shown here is derived from an EMBL/GenBank/DDBJ whole genome shotgun (WGS) entry which is preliminary data.</text>
</comment>
<sequence>MNSTTNLIRLILFIAIILPTGINAQDIGIGIKGGMNFATINSSTNFDNRTGYQAGVYLRFGKSSRLAIQPEILYNTKGASFQDEEIKIDYLSVPVLVKFGVIGPLYIEAGPQISFLTNSVREVDTGDKQALEDFMKSSEWAIVAGVGAEVGRFQLSARYDWGISEIDDGFQFEDLYADNSFKNSTFTLSVGFQLNKRPR</sequence>
<dbReference type="InterPro" id="IPR025665">
    <property type="entry name" value="Beta-barrel_OMP_2"/>
</dbReference>
<dbReference type="Proteomes" id="UP000559010">
    <property type="component" value="Unassembled WGS sequence"/>
</dbReference>
<dbReference type="Pfam" id="PF13568">
    <property type="entry name" value="OMP_b-brl_2"/>
    <property type="match status" value="1"/>
</dbReference>